<dbReference type="Gene3D" id="1.20.5.1930">
    <property type="match status" value="1"/>
</dbReference>
<feature type="transmembrane region" description="Helical" evidence="10">
    <location>
        <begin position="123"/>
        <end position="141"/>
    </location>
</feature>
<comment type="caution">
    <text evidence="13">The sequence shown here is derived from an EMBL/GenBank/DDBJ whole genome shotgun (WGS) entry which is preliminary data.</text>
</comment>
<evidence type="ECO:0000256" key="7">
    <source>
        <dbReference type="ARBA" id="ARBA00022840"/>
    </source>
</evidence>
<feature type="transmembrane region" description="Helical" evidence="10">
    <location>
        <begin position="58"/>
        <end position="75"/>
    </location>
</feature>
<dbReference type="Pfam" id="PF02518">
    <property type="entry name" value="HATPase_c"/>
    <property type="match status" value="1"/>
</dbReference>
<evidence type="ECO:0000313" key="14">
    <source>
        <dbReference type="Proteomes" id="UP001199469"/>
    </source>
</evidence>
<dbReference type="CDD" id="cd16917">
    <property type="entry name" value="HATPase_UhpB-NarQ-NarX-like"/>
    <property type="match status" value="1"/>
</dbReference>
<keyword evidence="4" id="KW-0808">Transferase</keyword>
<feature type="transmembrane region" description="Helical" evidence="10">
    <location>
        <begin position="23"/>
        <end position="46"/>
    </location>
</feature>
<accession>A0ABS8PEK1</accession>
<sequence length="1090" mass="113306">MTAVAAGGPVEADRPGTDRLLTVVWWVVFVAVSALTLVWLTVGALVSTPLNEPPGQAIVDYLASAVNLVVAVVLLRHGGRSWAMRLLALAMVGSAGAFNLQAHAAALAVQEATGIEIGEAHQILLHGVAGAAFAGALLLVPVETAGSPGRRRVVYAVVAVTLFVAGVGTALLPHTLSCVVFFGFAVPLLGVAAIAPGVRRGPTPEARARARLLTSVLVAAVGAATVLAVLTAVLVALGHPGLTLDDPTAHHSPLGMVPTALLFWFARLTAAVIALAVLVARRARPAERWMRGGLAALVTIVLLGGLAVLLATVVATVTGSAVVGYVVAVVVVAALWLPVSAWTDRLAERLLYGTRATPAGVLAEVSELSRRTAGDPTGLDRVPEAVGRALGARAVRLTTRRDGMSDRTSRWRAPDGGADEDEVAFPVRHEGAEVGTLVVDAETLAGGDDRRRLVSDVADGLGGVLAAHRLEIELERQLRVALAHAEEIAASRRRLVSEMDSERRAIERNLHDGAQHHLVSLRLTLGLVEHLVGAARLDGARERLDTLVTQLDTAESVLAETATGVSSATLRRLGPLETLRSDLAEAEPPIAVEGDGVARHDEAIESAVYFCALEAVNNARKHAGGAAITVRVSDSDGVLRAVVRDEGPGFTPTPGQGPGRGLRNFTTRLSPVSGRVELDSAPGAGTTVRVEVPLPAEPAPVAVPDDPAATTALAATIVRPVETTAGSTREDVGSPAVPEPVERIRAVVPVLGPPRPAPDPSGPGPAPLPPSGSRLFDASIDLLRRIVAQTPPQHPVARPLAGLLARYGTPWRIGVAGPNRPDAAATARAVVALCPRPALVVDLSARAAEGPLAPEDVVDVLVLLAEDEAGSWVPGWLADLPTVDVRVVPAVSVGDDEPSISAAPTTSPVAPLAPVGHTVRVALPGPGSPEGRNLERVVEVVVDDCRPRAARSRARAVLDELDRLARRGGSEPWARRVLFDVERVRAAGAQEVAEAELAEALRTGRLVLPEAHRDAAVRLLGRDGISPRARLGLEPTAETTEVTTAALEQRARWQRLAAHIPAQRAVRDAAEVLASSCEGLISTAGRAAAR</sequence>
<dbReference type="InterPro" id="IPR011712">
    <property type="entry name" value="Sig_transdc_His_kin_sub3_dim/P"/>
</dbReference>
<evidence type="ECO:0000256" key="9">
    <source>
        <dbReference type="SAM" id="MobiDB-lite"/>
    </source>
</evidence>
<evidence type="ECO:0000256" key="8">
    <source>
        <dbReference type="ARBA" id="ARBA00023012"/>
    </source>
</evidence>
<dbReference type="Gene3D" id="3.30.565.10">
    <property type="entry name" value="Histidine kinase-like ATPase, C-terminal domain"/>
    <property type="match status" value="1"/>
</dbReference>
<feature type="transmembrane region" description="Helical" evidence="10">
    <location>
        <begin position="179"/>
        <end position="198"/>
    </location>
</feature>
<evidence type="ECO:0000256" key="4">
    <source>
        <dbReference type="ARBA" id="ARBA00022679"/>
    </source>
</evidence>
<evidence type="ECO:0000256" key="10">
    <source>
        <dbReference type="SAM" id="Phobius"/>
    </source>
</evidence>
<dbReference type="EC" id="2.7.13.3" evidence="2"/>
<keyword evidence="10" id="KW-1133">Transmembrane helix</keyword>
<evidence type="ECO:0000256" key="6">
    <source>
        <dbReference type="ARBA" id="ARBA00022777"/>
    </source>
</evidence>
<dbReference type="InterPro" id="IPR050482">
    <property type="entry name" value="Sensor_HK_TwoCompSys"/>
</dbReference>
<dbReference type="PANTHER" id="PTHR24421">
    <property type="entry name" value="NITRATE/NITRITE SENSOR PROTEIN NARX-RELATED"/>
    <property type="match status" value="1"/>
</dbReference>
<keyword evidence="5" id="KW-0547">Nucleotide-binding</keyword>
<keyword evidence="14" id="KW-1185">Reference proteome</keyword>
<feature type="domain" description="Signal transduction histidine kinase subgroup 3 dimerisation and phosphoacceptor" evidence="12">
    <location>
        <begin position="502"/>
        <end position="554"/>
    </location>
</feature>
<feature type="transmembrane region" description="Helical" evidence="10">
    <location>
        <begin position="82"/>
        <end position="103"/>
    </location>
</feature>
<keyword evidence="8" id="KW-0902">Two-component regulatory system</keyword>
<comment type="catalytic activity">
    <reaction evidence="1">
        <text>ATP + protein L-histidine = ADP + protein N-phospho-L-histidine.</text>
        <dbReference type="EC" id="2.7.13.3"/>
    </reaction>
</comment>
<evidence type="ECO:0000256" key="1">
    <source>
        <dbReference type="ARBA" id="ARBA00000085"/>
    </source>
</evidence>
<feature type="transmembrane region" description="Helical" evidence="10">
    <location>
        <begin position="257"/>
        <end position="280"/>
    </location>
</feature>
<gene>
    <name evidence="13" type="ORF">LQ327_25300</name>
</gene>
<feature type="transmembrane region" description="Helical" evidence="10">
    <location>
        <begin position="210"/>
        <end position="237"/>
    </location>
</feature>
<feature type="compositionally biased region" description="Pro residues" evidence="9">
    <location>
        <begin position="751"/>
        <end position="770"/>
    </location>
</feature>
<keyword evidence="7" id="KW-0067">ATP-binding</keyword>
<evidence type="ECO:0000256" key="2">
    <source>
        <dbReference type="ARBA" id="ARBA00012438"/>
    </source>
</evidence>
<keyword evidence="10" id="KW-0472">Membrane</keyword>
<proteinExistence type="predicted"/>
<feature type="domain" description="Histidine kinase/HSP90-like ATPase" evidence="11">
    <location>
        <begin position="607"/>
        <end position="695"/>
    </location>
</feature>
<feature type="transmembrane region" description="Helical" evidence="10">
    <location>
        <begin position="153"/>
        <end position="173"/>
    </location>
</feature>
<protein>
    <recommendedName>
        <fullName evidence="2">histidine kinase</fullName>
        <ecNumber evidence="2">2.7.13.3</ecNumber>
    </recommendedName>
</protein>
<evidence type="ECO:0000259" key="12">
    <source>
        <dbReference type="Pfam" id="PF07730"/>
    </source>
</evidence>
<dbReference type="SUPFAM" id="SSF55874">
    <property type="entry name" value="ATPase domain of HSP90 chaperone/DNA topoisomerase II/histidine kinase"/>
    <property type="match status" value="1"/>
</dbReference>
<name>A0ABS8PEK1_9PSEU</name>
<dbReference type="InterPro" id="IPR003594">
    <property type="entry name" value="HATPase_dom"/>
</dbReference>
<evidence type="ECO:0000256" key="5">
    <source>
        <dbReference type="ARBA" id="ARBA00022741"/>
    </source>
</evidence>
<dbReference type="PANTHER" id="PTHR24421:SF10">
    <property type="entry name" value="NITRATE_NITRITE SENSOR PROTEIN NARQ"/>
    <property type="match status" value="1"/>
</dbReference>
<dbReference type="RefSeq" id="WP_230738571.1">
    <property type="nucleotide sequence ID" value="NZ_JAJNDB010000006.1"/>
</dbReference>
<dbReference type="Proteomes" id="UP001199469">
    <property type="component" value="Unassembled WGS sequence"/>
</dbReference>
<evidence type="ECO:0000313" key="13">
    <source>
        <dbReference type="EMBL" id="MCD2196692.1"/>
    </source>
</evidence>
<reference evidence="13 14" key="1">
    <citation type="submission" date="2021-11" db="EMBL/GenBank/DDBJ databases">
        <title>Draft genome sequence of Actinomycetospora sp. SF1 isolated from the rhizosphere soil.</title>
        <authorList>
            <person name="Duangmal K."/>
            <person name="Chantavorakit T."/>
        </authorList>
    </citation>
    <scope>NUCLEOTIDE SEQUENCE [LARGE SCALE GENOMIC DNA]</scope>
    <source>
        <strain evidence="13 14">TBRC 5722</strain>
    </source>
</reference>
<dbReference type="InterPro" id="IPR036890">
    <property type="entry name" value="HATPase_C_sf"/>
</dbReference>
<dbReference type="GO" id="GO:0016301">
    <property type="term" value="F:kinase activity"/>
    <property type="evidence" value="ECO:0007669"/>
    <property type="project" value="UniProtKB-KW"/>
</dbReference>
<keyword evidence="10" id="KW-0812">Transmembrane</keyword>
<feature type="region of interest" description="Disordered" evidence="9">
    <location>
        <begin position="751"/>
        <end position="773"/>
    </location>
</feature>
<dbReference type="EMBL" id="JAJNDB010000006">
    <property type="protein sequence ID" value="MCD2196692.1"/>
    <property type="molecule type" value="Genomic_DNA"/>
</dbReference>
<keyword evidence="6 13" id="KW-0418">Kinase</keyword>
<organism evidence="13 14">
    <name type="scientific">Actinomycetospora endophytica</name>
    <dbReference type="NCBI Taxonomy" id="2291215"/>
    <lineage>
        <taxon>Bacteria</taxon>
        <taxon>Bacillati</taxon>
        <taxon>Actinomycetota</taxon>
        <taxon>Actinomycetes</taxon>
        <taxon>Pseudonocardiales</taxon>
        <taxon>Pseudonocardiaceae</taxon>
        <taxon>Actinomycetospora</taxon>
    </lineage>
</organism>
<evidence type="ECO:0000256" key="3">
    <source>
        <dbReference type="ARBA" id="ARBA00022553"/>
    </source>
</evidence>
<evidence type="ECO:0000259" key="11">
    <source>
        <dbReference type="Pfam" id="PF02518"/>
    </source>
</evidence>
<keyword evidence="3" id="KW-0597">Phosphoprotein</keyword>
<dbReference type="Pfam" id="PF07730">
    <property type="entry name" value="HisKA_3"/>
    <property type="match status" value="1"/>
</dbReference>
<feature type="transmembrane region" description="Helical" evidence="10">
    <location>
        <begin position="292"/>
        <end position="316"/>
    </location>
</feature>